<reference evidence="10 13" key="3">
    <citation type="submission" date="2017-11" db="EMBL/GenBank/DDBJ databases">
        <title>Complete genome sequence of Serratia sp. ATCC 39006 LacA.</title>
        <authorList>
            <person name="Hampton H.G."/>
            <person name="Jackson S.A."/>
            <person name="Jauregui R."/>
            <person name="Poulter G.T.M."/>
            <person name="Salmond G.P.C."/>
            <person name="Fineran P.C."/>
        </authorList>
    </citation>
    <scope>NUCLEOTIDE SEQUENCE [LARGE SCALE GENOMIC DNA]</scope>
    <source>
        <strain evidence="10 13">ATCC 39006</strain>
    </source>
</reference>
<keyword evidence="3" id="KW-1003">Cell membrane</keyword>
<dbReference type="Proteomes" id="UP000233778">
    <property type="component" value="Chromosome"/>
</dbReference>
<dbReference type="STRING" id="104623.Ser39006_02858"/>
<dbReference type="OrthoDB" id="8417460at2"/>
<evidence type="ECO:0000256" key="8">
    <source>
        <dbReference type="RuleBase" id="RU363032"/>
    </source>
</evidence>
<feature type="transmembrane region" description="Helical" evidence="8">
    <location>
        <begin position="220"/>
        <end position="240"/>
    </location>
</feature>
<reference evidence="11 12" key="1">
    <citation type="journal article" date="2013" name="Genome Announc.">
        <title>Draft genome sequence of Serratia sp. strain ATCC 39006, a model bacterium for analysis of the biosynthesis and regulation of prodigiosin, a carbapenem, and gas vesicles.</title>
        <authorList>
            <person name="Fineran P.C."/>
            <person name="Iglesias Cans M.C."/>
            <person name="Ramsay J.P."/>
            <person name="Wilf N.M."/>
            <person name="Cossyleon D."/>
            <person name="McNeil M.B."/>
            <person name="Williamson N.R."/>
            <person name="Monson R.E."/>
            <person name="Becher S.A."/>
            <person name="Stanton J.A."/>
            <person name="Brugger K."/>
            <person name="Brown S.D."/>
            <person name="Salmond G.P."/>
        </authorList>
    </citation>
    <scope>NUCLEOTIDE SEQUENCE [LARGE SCALE GENOMIC DNA]</scope>
    <source>
        <strain evidence="11">ATCC 39006</strain>
        <strain evidence="12">ATCC 39006 / SC 11482</strain>
    </source>
</reference>
<feature type="transmembrane region" description="Helical" evidence="8">
    <location>
        <begin position="29"/>
        <end position="55"/>
    </location>
</feature>
<sequence>MPIRTSYSTANTIKPGQLSRIDRFRLTGWAFAAPGMTTLAIVLGFPVVYAIMLAFSSYTLLAPHMAPFTGLENIISVLSDEAFWSAAWLTIRYSVLTVSGEFIIGLGIALMLNRVVKMRPVYFALLTIPMAMSPVSVALIWRMLLQPNLGIVNHMLQSAGLPALDWLGNPTLAFWTMAGIDIWQQVSFVVLILAAGLAALPKDPYEAAEIDGARRWQQFWYITLPMLRPVSAIAVVIQLINELRTYDLPYILTRGGPGSATEVLSFFAYRRAFLGLTINEGAAAALMLLLIVLIMSVIFFAMLERRRQ</sequence>
<dbReference type="InterPro" id="IPR000515">
    <property type="entry name" value="MetI-like"/>
</dbReference>
<protein>
    <submittedName>
        <fullName evidence="11">Sugar ABC transporter permease</fullName>
    </submittedName>
</protein>
<dbReference type="EMBL" id="CP025084">
    <property type="protein sequence ID" value="AUH06842.1"/>
    <property type="molecule type" value="Genomic_DNA"/>
</dbReference>
<proteinExistence type="inferred from homology"/>
<dbReference type="AlphaFoldDB" id="A0A2I5TD87"/>
<dbReference type="PANTHER" id="PTHR43005:SF1">
    <property type="entry name" value="SPERMIDINE_PUTRESCINE TRANSPORT SYSTEM PERMEASE PROTEIN"/>
    <property type="match status" value="1"/>
</dbReference>
<dbReference type="Gene3D" id="1.10.3720.10">
    <property type="entry name" value="MetI-like"/>
    <property type="match status" value="1"/>
</dbReference>
<feature type="transmembrane region" description="Helical" evidence="8">
    <location>
        <begin position="91"/>
        <end position="112"/>
    </location>
</feature>
<keyword evidence="12" id="KW-1185">Reference proteome</keyword>
<comment type="similarity">
    <text evidence="8">Belongs to the binding-protein-dependent transport system permease family.</text>
</comment>
<evidence type="ECO:0000256" key="5">
    <source>
        <dbReference type="ARBA" id="ARBA00022692"/>
    </source>
</evidence>
<evidence type="ECO:0000256" key="1">
    <source>
        <dbReference type="ARBA" id="ARBA00004429"/>
    </source>
</evidence>
<keyword evidence="2 8" id="KW-0813">Transport</keyword>
<evidence type="ECO:0000313" key="11">
    <source>
        <dbReference type="EMBL" id="AUH06842.1"/>
    </source>
</evidence>
<evidence type="ECO:0000313" key="10">
    <source>
        <dbReference type="EMBL" id="AUH02526.1"/>
    </source>
</evidence>
<dbReference type="KEGG" id="serq:CWC46_13120"/>
<reference evidence="11" key="2">
    <citation type="submission" date="2013-09" db="EMBL/GenBank/DDBJ databases">
        <authorList>
            <person name="Wang G."/>
            <person name="Yang Y."/>
            <person name="Su Y."/>
        </authorList>
    </citation>
    <scope>NUCLEOTIDE SEQUENCE</scope>
    <source>
        <strain evidence="11">ATCC 39006</strain>
    </source>
</reference>
<dbReference type="Proteomes" id="UP000017700">
    <property type="component" value="Chromosome"/>
</dbReference>
<dbReference type="GO" id="GO:0005886">
    <property type="term" value="C:plasma membrane"/>
    <property type="evidence" value="ECO:0007669"/>
    <property type="project" value="UniProtKB-SubCell"/>
</dbReference>
<keyword evidence="7 8" id="KW-0472">Membrane</keyword>
<evidence type="ECO:0000256" key="4">
    <source>
        <dbReference type="ARBA" id="ARBA00022519"/>
    </source>
</evidence>
<feature type="domain" description="ABC transmembrane type-1" evidence="9">
    <location>
        <begin position="87"/>
        <end position="299"/>
    </location>
</feature>
<evidence type="ECO:0000256" key="3">
    <source>
        <dbReference type="ARBA" id="ARBA00022475"/>
    </source>
</evidence>
<dbReference type="InterPro" id="IPR035906">
    <property type="entry name" value="MetI-like_sf"/>
</dbReference>
<evidence type="ECO:0000259" key="9">
    <source>
        <dbReference type="PROSITE" id="PS50928"/>
    </source>
</evidence>
<keyword evidence="6 8" id="KW-1133">Transmembrane helix</keyword>
<evidence type="ECO:0000256" key="6">
    <source>
        <dbReference type="ARBA" id="ARBA00022989"/>
    </source>
</evidence>
<dbReference type="GO" id="GO:0055085">
    <property type="term" value="P:transmembrane transport"/>
    <property type="evidence" value="ECO:0007669"/>
    <property type="project" value="InterPro"/>
</dbReference>
<dbReference type="PROSITE" id="PS50928">
    <property type="entry name" value="ABC_TM1"/>
    <property type="match status" value="1"/>
</dbReference>
<dbReference type="Pfam" id="PF00528">
    <property type="entry name" value="BPD_transp_1"/>
    <property type="match status" value="1"/>
</dbReference>
<reference evidence="11" key="4">
    <citation type="submission" date="2017-11" db="EMBL/GenBank/DDBJ databases">
        <title>Complete genome sequence of Serratia sp. ATCC 39006.</title>
        <authorList>
            <person name="Hampton H.G."/>
            <person name="Jackson S.A."/>
            <person name="Jauregui R."/>
            <person name="Poulter G.T.M."/>
            <person name="Salmond G.P.C."/>
            <person name="Fineran P.C."/>
        </authorList>
    </citation>
    <scope>NUCLEOTIDE SEQUENCE</scope>
    <source>
        <strain evidence="11">ATCC 39006</strain>
    </source>
</reference>
<dbReference type="KEGG" id="sera:Ser39006_013125"/>
<feature type="transmembrane region" description="Helical" evidence="8">
    <location>
        <begin position="282"/>
        <end position="303"/>
    </location>
</feature>
<name>A0A2I5TD87_SERS3</name>
<evidence type="ECO:0000256" key="7">
    <source>
        <dbReference type="ARBA" id="ARBA00023136"/>
    </source>
</evidence>
<dbReference type="CDD" id="cd06261">
    <property type="entry name" value="TM_PBP2"/>
    <property type="match status" value="1"/>
</dbReference>
<evidence type="ECO:0000256" key="2">
    <source>
        <dbReference type="ARBA" id="ARBA00022448"/>
    </source>
</evidence>
<gene>
    <name evidence="10" type="ORF">CWC46_13120</name>
    <name evidence="11" type="ORF">Ser39006_013125</name>
</gene>
<accession>A0A2I5TD87</accession>
<keyword evidence="4" id="KW-0997">Cell inner membrane</keyword>
<keyword evidence="5 8" id="KW-0812">Transmembrane</keyword>
<feature type="transmembrane region" description="Helical" evidence="8">
    <location>
        <begin position="121"/>
        <end position="141"/>
    </location>
</feature>
<evidence type="ECO:0000313" key="13">
    <source>
        <dbReference type="Proteomes" id="UP000233778"/>
    </source>
</evidence>
<dbReference type="SUPFAM" id="SSF161098">
    <property type="entry name" value="MetI-like"/>
    <property type="match status" value="1"/>
</dbReference>
<evidence type="ECO:0000313" key="12">
    <source>
        <dbReference type="Proteomes" id="UP000017700"/>
    </source>
</evidence>
<dbReference type="EMBL" id="CP025085">
    <property type="protein sequence ID" value="AUH02526.1"/>
    <property type="molecule type" value="Genomic_DNA"/>
</dbReference>
<comment type="subcellular location">
    <subcellularLocation>
        <location evidence="1">Cell inner membrane</location>
        <topology evidence="1">Multi-pass membrane protein</topology>
    </subcellularLocation>
    <subcellularLocation>
        <location evidence="8">Cell membrane</location>
        <topology evidence="8">Multi-pass membrane protein</topology>
    </subcellularLocation>
</comment>
<organism evidence="11 12">
    <name type="scientific">Serratia sp. (strain ATCC 39006)</name>
    <name type="common">Prodigiosinella confusarubida</name>
    <dbReference type="NCBI Taxonomy" id="104623"/>
    <lineage>
        <taxon>Bacteria</taxon>
        <taxon>Pseudomonadati</taxon>
        <taxon>Pseudomonadota</taxon>
        <taxon>Gammaproteobacteria</taxon>
        <taxon>Enterobacterales</taxon>
        <taxon>Pectobacteriaceae</taxon>
        <taxon>Prodigiosinella</taxon>
    </lineage>
</organism>
<feature type="transmembrane region" description="Helical" evidence="8">
    <location>
        <begin position="182"/>
        <end position="200"/>
    </location>
</feature>
<dbReference type="PANTHER" id="PTHR43005">
    <property type="entry name" value="BLR7065 PROTEIN"/>
    <property type="match status" value="1"/>
</dbReference>